<organism evidence="1 2">
    <name type="scientific">Populus alba</name>
    <name type="common">White poplar</name>
    <dbReference type="NCBI Taxonomy" id="43335"/>
    <lineage>
        <taxon>Eukaryota</taxon>
        <taxon>Viridiplantae</taxon>
        <taxon>Streptophyta</taxon>
        <taxon>Embryophyta</taxon>
        <taxon>Tracheophyta</taxon>
        <taxon>Spermatophyta</taxon>
        <taxon>Magnoliopsida</taxon>
        <taxon>eudicotyledons</taxon>
        <taxon>Gunneridae</taxon>
        <taxon>Pentapetalae</taxon>
        <taxon>rosids</taxon>
        <taxon>fabids</taxon>
        <taxon>Malpighiales</taxon>
        <taxon>Salicaceae</taxon>
        <taxon>Saliceae</taxon>
        <taxon>Populus</taxon>
    </lineage>
</organism>
<gene>
    <name evidence="1" type="ORF">D5086_020731</name>
</gene>
<evidence type="ECO:0000313" key="2">
    <source>
        <dbReference type="Proteomes" id="UP000309997"/>
    </source>
</evidence>
<name>A0ACC4BLI3_POPAL</name>
<evidence type="ECO:0000313" key="1">
    <source>
        <dbReference type="EMBL" id="KAL3579227.1"/>
    </source>
</evidence>
<protein>
    <submittedName>
        <fullName evidence="1">Uncharacterized protein</fullName>
    </submittedName>
</protein>
<reference evidence="1 2" key="1">
    <citation type="journal article" date="2024" name="Plant Biotechnol. J.">
        <title>Genome and CRISPR/Cas9 system of a widespread forest tree (Populus alba) in the world.</title>
        <authorList>
            <person name="Liu Y.J."/>
            <person name="Jiang P.F."/>
            <person name="Han X.M."/>
            <person name="Li X.Y."/>
            <person name="Wang H.M."/>
            <person name="Wang Y.J."/>
            <person name="Wang X.X."/>
            <person name="Zeng Q.Y."/>
        </authorList>
    </citation>
    <scope>NUCLEOTIDE SEQUENCE [LARGE SCALE GENOMIC DNA]</scope>
    <source>
        <strain evidence="2">cv. PAL-ZL1</strain>
    </source>
</reference>
<accession>A0ACC4BLI3</accession>
<comment type="caution">
    <text evidence="1">The sequence shown here is derived from an EMBL/GenBank/DDBJ whole genome shotgun (WGS) entry which is preliminary data.</text>
</comment>
<sequence length="74" mass="8741">MRNMMLLILQNYVLSDAEVLAKPCIYELMTEQHVHWKLNLDFFTWNPWQHGVPYGVVPFPSNGKSQWDNAVQLH</sequence>
<keyword evidence="2" id="KW-1185">Reference proteome</keyword>
<dbReference type="EMBL" id="RCHU02000010">
    <property type="protein sequence ID" value="KAL3579227.1"/>
    <property type="molecule type" value="Genomic_DNA"/>
</dbReference>
<proteinExistence type="predicted"/>
<dbReference type="Proteomes" id="UP000309997">
    <property type="component" value="Unassembled WGS sequence"/>
</dbReference>